<accession>A0A1E3B023</accession>
<reference evidence="8 9" key="1">
    <citation type="journal article" date="2016" name="BMC Genomics">
        <title>Comparative genomic and transcriptomic analyses of the Fuzhuan brick tea-fermentation fungus Aspergillus cristatus.</title>
        <authorList>
            <person name="Ge Y."/>
            <person name="Wang Y."/>
            <person name="Liu Y."/>
            <person name="Tan Y."/>
            <person name="Ren X."/>
            <person name="Zhang X."/>
            <person name="Hyde K.D."/>
            <person name="Liu Y."/>
            <person name="Liu Z."/>
        </authorList>
    </citation>
    <scope>NUCLEOTIDE SEQUENCE [LARGE SCALE GENOMIC DNA]</scope>
    <source>
        <strain evidence="8 9">GZAAS20.1005</strain>
    </source>
</reference>
<keyword evidence="5" id="KW-0539">Nucleus</keyword>
<dbReference type="GO" id="GO:0000981">
    <property type="term" value="F:DNA-binding transcription factor activity, RNA polymerase II-specific"/>
    <property type="evidence" value="ECO:0007669"/>
    <property type="project" value="InterPro"/>
</dbReference>
<organism evidence="8 9">
    <name type="scientific">Aspergillus cristatus</name>
    <name type="common">Chinese Fuzhuan brick tea-fermentation fungus</name>
    <name type="synonym">Eurotium cristatum</name>
    <dbReference type="NCBI Taxonomy" id="573508"/>
    <lineage>
        <taxon>Eukaryota</taxon>
        <taxon>Fungi</taxon>
        <taxon>Dikarya</taxon>
        <taxon>Ascomycota</taxon>
        <taxon>Pezizomycotina</taxon>
        <taxon>Eurotiomycetes</taxon>
        <taxon>Eurotiomycetidae</taxon>
        <taxon>Eurotiales</taxon>
        <taxon>Aspergillaceae</taxon>
        <taxon>Aspergillus</taxon>
        <taxon>Aspergillus subgen. Aspergillus</taxon>
    </lineage>
</organism>
<dbReference type="OrthoDB" id="435881at2759"/>
<sequence>MAATDDQTHRSPVLIAPAPARRAESAGLDNDGTLSQSSMPYTCKTCAKRKVKCDKVKPVYSACRKGKLECIYQAPLPRSCKRKLSDDVLERLARYECILQQHGLMDETLPSTAERTPREPATRSLNESELPMPGKLLTGQGKSRCIESKIWQNLGDDEMQHLSEGEEENQIVTGHAISPGNFALADPLTGAFMVCQQSILDYHPTHVDAMTLWRTRVENVQPICKVLWRLK</sequence>
<feature type="region of interest" description="Disordered" evidence="6">
    <location>
        <begin position="109"/>
        <end position="133"/>
    </location>
</feature>
<dbReference type="PANTHER" id="PTHR31001">
    <property type="entry name" value="UNCHARACTERIZED TRANSCRIPTIONAL REGULATORY PROTEIN"/>
    <property type="match status" value="1"/>
</dbReference>
<evidence type="ECO:0000256" key="6">
    <source>
        <dbReference type="SAM" id="MobiDB-lite"/>
    </source>
</evidence>
<feature type="region of interest" description="Disordered" evidence="6">
    <location>
        <begin position="1"/>
        <end position="34"/>
    </location>
</feature>
<keyword evidence="3" id="KW-0238">DNA-binding</keyword>
<keyword evidence="4" id="KW-0804">Transcription</keyword>
<dbReference type="SMART" id="SM00066">
    <property type="entry name" value="GAL4"/>
    <property type="match status" value="1"/>
</dbReference>
<evidence type="ECO:0000256" key="1">
    <source>
        <dbReference type="ARBA" id="ARBA00004123"/>
    </source>
</evidence>
<dbReference type="VEuPathDB" id="FungiDB:SI65_10270"/>
<dbReference type="InterPro" id="IPR036864">
    <property type="entry name" value="Zn2-C6_fun-type_DNA-bd_sf"/>
</dbReference>
<name>A0A1E3B023_ASPCR</name>
<evidence type="ECO:0000256" key="3">
    <source>
        <dbReference type="ARBA" id="ARBA00023125"/>
    </source>
</evidence>
<dbReference type="Gene3D" id="4.10.240.10">
    <property type="entry name" value="Zn(2)-C6 fungal-type DNA-binding domain"/>
    <property type="match status" value="1"/>
</dbReference>
<dbReference type="Proteomes" id="UP000094569">
    <property type="component" value="Unassembled WGS sequence"/>
</dbReference>
<evidence type="ECO:0000256" key="5">
    <source>
        <dbReference type="ARBA" id="ARBA00023242"/>
    </source>
</evidence>
<dbReference type="Pfam" id="PF00172">
    <property type="entry name" value="Zn_clus"/>
    <property type="match status" value="1"/>
</dbReference>
<evidence type="ECO:0000256" key="2">
    <source>
        <dbReference type="ARBA" id="ARBA00023015"/>
    </source>
</evidence>
<dbReference type="PROSITE" id="PS50048">
    <property type="entry name" value="ZN2_CY6_FUNGAL_2"/>
    <property type="match status" value="1"/>
</dbReference>
<keyword evidence="9" id="KW-1185">Reference proteome</keyword>
<dbReference type="InterPro" id="IPR001138">
    <property type="entry name" value="Zn2Cys6_DnaBD"/>
</dbReference>
<dbReference type="GO" id="GO:0003677">
    <property type="term" value="F:DNA binding"/>
    <property type="evidence" value="ECO:0007669"/>
    <property type="project" value="UniProtKB-KW"/>
</dbReference>
<keyword evidence="2" id="KW-0805">Transcription regulation</keyword>
<feature type="domain" description="Zn(2)-C6 fungal-type" evidence="7">
    <location>
        <begin position="42"/>
        <end position="72"/>
    </location>
</feature>
<dbReference type="STRING" id="573508.A0A1E3B023"/>
<evidence type="ECO:0000313" key="9">
    <source>
        <dbReference type="Proteomes" id="UP000094569"/>
    </source>
</evidence>
<gene>
    <name evidence="8" type="ORF">SI65_10270</name>
</gene>
<evidence type="ECO:0000256" key="4">
    <source>
        <dbReference type="ARBA" id="ARBA00023163"/>
    </source>
</evidence>
<dbReference type="SUPFAM" id="SSF57701">
    <property type="entry name" value="Zn2/Cys6 DNA-binding domain"/>
    <property type="match status" value="1"/>
</dbReference>
<dbReference type="PANTHER" id="PTHR31001:SF85">
    <property type="entry name" value="ZN(II)2CYS6 TRANSCRIPTION FACTOR (EUROFUNG)"/>
    <property type="match status" value="1"/>
</dbReference>
<dbReference type="GO" id="GO:0005634">
    <property type="term" value="C:nucleus"/>
    <property type="evidence" value="ECO:0007669"/>
    <property type="project" value="UniProtKB-SubCell"/>
</dbReference>
<dbReference type="CDD" id="cd00067">
    <property type="entry name" value="GAL4"/>
    <property type="match status" value="1"/>
</dbReference>
<dbReference type="AlphaFoldDB" id="A0A1E3B023"/>
<protein>
    <recommendedName>
        <fullName evidence="7">Zn(2)-C6 fungal-type domain-containing protein</fullName>
    </recommendedName>
</protein>
<dbReference type="InterPro" id="IPR050613">
    <property type="entry name" value="Sec_Metabolite_Reg"/>
</dbReference>
<comment type="caution">
    <text evidence="8">The sequence shown here is derived from an EMBL/GenBank/DDBJ whole genome shotgun (WGS) entry which is preliminary data.</text>
</comment>
<evidence type="ECO:0000313" key="8">
    <source>
        <dbReference type="EMBL" id="ODM14273.1"/>
    </source>
</evidence>
<evidence type="ECO:0000259" key="7">
    <source>
        <dbReference type="PROSITE" id="PS50048"/>
    </source>
</evidence>
<proteinExistence type="predicted"/>
<dbReference type="EMBL" id="JXNT01000029">
    <property type="protein sequence ID" value="ODM14273.1"/>
    <property type="molecule type" value="Genomic_DNA"/>
</dbReference>
<comment type="subcellular location">
    <subcellularLocation>
        <location evidence="1">Nucleus</location>
    </subcellularLocation>
</comment>
<dbReference type="GO" id="GO:0008270">
    <property type="term" value="F:zinc ion binding"/>
    <property type="evidence" value="ECO:0007669"/>
    <property type="project" value="InterPro"/>
</dbReference>